<evidence type="ECO:0000313" key="3">
    <source>
        <dbReference type="Proteomes" id="UP001195483"/>
    </source>
</evidence>
<dbReference type="AlphaFoldDB" id="A0AAE0TC06"/>
<reference evidence="2" key="3">
    <citation type="submission" date="2023-05" db="EMBL/GenBank/DDBJ databases">
        <authorList>
            <person name="Smith C.H."/>
        </authorList>
    </citation>
    <scope>NUCLEOTIDE SEQUENCE</scope>
    <source>
        <strain evidence="2">CHS0354</strain>
        <tissue evidence="2">Mantle</tissue>
    </source>
</reference>
<feature type="domain" description="TRPM SLOG" evidence="1">
    <location>
        <begin position="63"/>
        <end position="308"/>
    </location>
</feature>
<proteinExistence type="predicted"/>
<dbReference type="EMBL" id="JAEAOA010002038">
    <property type="protein sequence ID" value="KAK3607584.1"/>
    <property type="molecule type" value="Genomic_DNA"/>
</dbReference>
<organism evidence="2 3">
    <name type="scientific">Potamilus streckersoni</name>
    <dbReference type="NCBI Taxonomy" id="2493646"/>
    <lineage>
        <taxon>Eukaryota</taxon>
        <taxon>Metazoa</taxon>
        <taxon>Spiralia</taxon>
        <taxon>Lophotrochozoa</taxon>
        <taxon>Mollusca</taxon>
        <taxon>Bivalvia</taxon>
        <taxon>Autobranchia</taxon>
        <taxon>Heteroconchia</taxon>
        <taxon>Palaeoheterodonta</taxon>
        <taxon>Unionida</taxon>
        <taxon>Unionoidea</taxon>
        <taxon>Unionidae</taxon>
        <taxon>Ambleminae</taxon>
        <taxon>Lampsilini</taxon>
        <taxon>Potamilus</taxon>
    </lineage>
</organism>
<dbReference type="PANTHER" id="PTHR13800:SF12">
    <property type="entry name" value="TRANSIENT RECEPTOR POTENTIAL CATION CHANNEL SUBFAMILY M MEMBER-LIKE 2"/>
    <property type="match status" value="1"/>
</dbReference>
<dbReference type="GO" id="GO:0099604">
    <property type="term" value="F:ligand-gated calcium channel activity"/>
    <property type="evidence" value="ECO:0007669"/>
    <property type="project" value="TreeGrafter"/>
</dbReference>
<accession>A0AAE0TC06</accession>
<reference evidence="2" key="1">
    <citation type="journal article" date="2021" name="Genome Biol. Evol.">
        <title>A High-Quality Reference Genome for a Parasitic Bivalve with Doubly Uniparental Inheritance (Bivalvia: Unionida).</title>
        <authorList>
            <person name="Smith C.H."/>
        </authorList>
    </citation>
    <scope>NUCLEOTIDE SEQUENCE</scope>
    <source>
        <strain evidence="2">CHS0354</strain>
    </source>
</reference>
<dbReference type="Proteomes" id="UP001195483">
    <property type="component" value="Unassembled WGS sequence"/>
</dbReference>
<protein>
    <recommendedName>
        <fullName evidence="1">TRPM SLOG domain-containing protein</fullName>
    </recommendedName>
</protein>
<evidence type="ECO:0000313" key="2">
    <source>
        <dbReference type="EMBL" id="KAK3607584.1"/>
    </source>
</evidence>
<dbReference type="InterPro" id="IPR050927">
    <property type="entry name" value="TRPM"/>
</dbReference>
<name>A0AAE0TC06_9BIVA</name>
<dbReference type="Gene3D" id="3.40.50.450">
    <property type="match status" value="1"/>
</dbReference>
<dbReference type="PANTHER" id="PTHR13800">
    <property type="entry name" value="TRANSIENT RECEPTOR POTENTIAL CATION CHANNEL, SUBFAMILY M, MEMBER 6"/>
    <property type="match status" value="1"/>
</dbReference>
<reference evidence="2" key="2">
    <citation type="journal article" date="2021" name="Genome Biol. Evol.">
        <title>Developing a high-quality reference genome for a parasitic bivalve with doubly uniparental inheritance (Bivalvia: Unionida).</title>
        <authorList>
            <person name="Smith C.H."/>
        </authorList>
    </citation>
    <scope>NUCLEOTIDE SEQUENCE</scope>
    <source>
        <strain evidence="2">CHS0354</strain>
        <tissue evidence="2">Mantle</tissue>
    </source>
</reference>
<gene>
    <name evidence="2" type="ORF">CHS0354_034632</name>
</gene>
<dbReference type="GO" id="GO:0005886">
    <property type="term" value="C:plasma membrane"/>
    <property type="evidence" value="ECO:0007669"/>
    <property type="project" value="TreeGrafter"/>
</dbReference>
<sequence>MADYQKRECQHEMKHMQIPIRSLSREVEIPSAELKVNLAEHEYTIPTDAFGNIKFNGQEENIAKFVRVDSETDTSTISKLMTNVWRMQKPNLLISVTGGAEKCNIESELIDAFQYELIKAANSTDAWIITGGTYTGVTKHVGEAAKYYGLTTTNPKCAIIGIAPWGVIQNREALVNEEGSWPAEYHIETEEIRDKERFLDPNHSHFILIDDGTEHEYKTELSIRAKLERKISEMPIKKGDDNVDQINLRSVVSGVPTVLLVLEGGPGTLETVENALKENTPVVIVKGSGRAADILAYAIEYASDDEDNQDVKL</sequence>
<keyword evidence="3" id="KW-1185">Reference proteome</keyword>
<dbReference type="InterPro" id="IPR041491">
    <property type="entry name" value="TRPM_SLOG"/>
</dbReference>
<evidence type="ECO:0000259" key="1">
    <source>
        <dbReference type="Pfam" id="PF18139"/>
    </source>
</evidence>
<comment type="caution">
    <text evidence="2">The sequence shown here is derived from an EMBL/GenBank/DDBJ whole genome shotgun (WGS) entry which is preliminary data.</text>
</comment>
<dbReference type="Pfam" id="PF18139">
    <property type="entry name" value="LSDAT_euk"/>
    <property type="match status" value="1"/>
</dbReference>